<protein>
    <submittedName>
        <fullName evidence="1">Uncharacterized protein</fullName>
    </submittedName>
</protein>
<evidence type="ECO:0000313" key="2">
    <source>
        <dbReference type="Proteomes" id="UP000031829"/>
    </source>
</evidence>
<dbReference type="EMBL" id="CP009920">
    <property type="protein sequence ID" value="AJI24056.1"/>
    <property type="molecule type" value="Genomic_DNA"/>
</dbReference>
<proteinExistence type="predicted"/>
<gene>
    <name evidence="1" type="ORF">BG04_623</name>
</gene>
<evidence type="ECO:0000313" key="1">
    <source>
        <dbReference type="EMBL" id="AJI24056.1"/>
    </source>
</evidence>
<name>A0A0B6AKK5_PRIM2</name>
<dbReference type="RefSeq" id="WP_034649834.1">
    <property type="nucleotide sequence ID" value="NZ_BCVB01000012.1"/>
</dbReference>
<dbReference type="AlphaFoldDB" id="A0A0B6AKK5"/>
<dbReference type="HOGENOM" id="CLU_2858407_0_0_9"/>
<dbReference type="KEGG" id="bmeg:BG04_623"/>
<sequence length="64" mass="7660">MKKYEVTFHLINGEISHLVEAKSLIRAKNYIQYRFEDKSKILDLTNDLVIVKRNVQYFTVVEKE</sequence>
<dbReference type="GeneID" id="93644123"/>
<accession>A0A0B6AKK5</accession>
<dbReference type="Proteomes" id="UP000031829">
    <property type="component" value="Chromosome"/>
</dbReference>
<organism evidence="1 2">
    <name type="scientific">Priestia megaterium (strain ATCC 14581 / DSM 32 / CCUG 1817 / JCM 2506 / NBRC 15308 / NCIMB 9376 / NCTC 10342 / NRRL B-14308 / VKM B-512 / Ford 19)</name>
    <name type="common">Bacillus megaterium</name>
    <dbReference type="NCBI Taxonomy" id="1348623"/>
    <lineage>
        <taxon>Bacteria</taxon>
        <taxon>Bacillati</taxon>
        <taxon>Bacillota</taxon>
        <taxon>Bacilli</taxon>
        <taxon>Bacillales</taxon>
        <taxon>Bacillaceae</taxon>
        <taxon>Priestia</taxon>
    </lineage>
</organism>
<reference evidence="1 2" key="1">
    <citation type="journal article" date="2015" name="Genome Announc.">
        <title>Complete genome sequences for 35 biothreat assay-relevant bacillus species.</title>
        <authorList>
            <person name="Johnson S.L."/>
            <person name="Daligault H.E."/>
            <person name="Davenport K.W."/>
            <person name="Jaissle J."/>
            <person name="Frey K.G."/>
            <person name="Ladner J.T."/>
            <person name="Broomall S.M."/>
            <person name="Bishop-Lilly K.A."/>
            <person name="Bruce D.C."/>
            <person name="Gibbons H.S."/>
            <person name="Coyne S.R."/>
            <person name="Lo C.C."/>
            <person name="Meincke L."/>
            <person name="Munk A.C."/>
            <person name="Koroleva G.I."/>
            <person name="Rosenzweig C.N."/>
            <person name="Palacios G.F."/>
            <person name="Redden C.L."/>
            <person name="Minogue T.D."/>
            <person name="Chain P.S."/>
        </authorList>
    </citation>
    <scope>NUCLEOTIDE SEQUENCE [LARGE SCALE GENOMIC DNA]</scope>
    <source>
        <strain evidence="2">ATCC 14581 / DSM 32 / JCM 2506 / NBRC 15308 / NCIMB 9376 / NCTC 10342 / NRRL B-14308 / VKM B-512</strain>
    </source>
</reference>